<dbReference type="EMBL" id="JAAOLE020000001">
    <property type="protein sequence ID" value="NVI47620.1"/>
    <property type="molecule type" value="Genomic_DNA"/>
</dbReference>
<proteinExistence type="predicted"/>
<accession>A0A973W5N6</accession>
<feature type="region of interest" description="Disordered" evidence="1">
    <location>
        <begin position="89"/>
        <end position="132"/>
    </location>
</feature>
<name>A0A973W5N6_9BRAD</name>
<comment type="caution">
    <text evidence="2">The sequence shown here is derived from an EMBL/GenBank/DDBJ whole genome shotgun (WGS) entry which is preliminary data.</text>
</comment>
<organism evidence="2">
    <name type="scientific">Bradyrhizobium septentrionale</name>
    <dbReference type="NCBI Taxonomy" id="1404411"/>
    <lineage>
        <taxon>Bacteria</taxon>
        <taxon>Pseudomonadati</taxon>
        <taxon>Pseudomonadota</taxon>
        <taxon>Alphaproteobacteria</taxon>
        <taxon>Hyphomicrobiales</taxon>
        <taxon>Nitrobacteraceae</taxon>
        <taxon>Bradyrhizobium</taxon>
    </lineage>
</organism>
<sequence length="194" mass="20216">MTTKKTHPADVADLALIPACKKFTATILKNNKPQTSEFDTLAGARLEAAKLNATANNSRKALVHAITAEGRAILVPALYGRTPADAGSEAAKADDKARDAKAAKAAKPAKVARPAKAKSARKAKAKPAAKKAAKREGSKVEIVIAMLTGKKAVTRKDIAEATEWPSINIKAICARKGMKLKKAADGTLSASAPK</sequence>
<dbReference type="AlphaFoldDB" id="A0A973W5N6"/>
<reference evidence="2" key="1">
    <citation type="submission" date="2020-06" db="EMBL/GenBank/DDBJ databases">
        <title>Whole Genome Sequence of Bradyrhizobium sp. Strain 1S1.</title>
        <authorList>
            <person name="Bromfield E.S.P."/>
            <person name="Cloutier S."/>
        </authorList>
    </citation>
    <scope>NUCLEOTIDE SEQUENCE [LARGE SCALE GENOMIC DNA]</scope>
    <source>
        <strain evidence="2">1S1</strain>
    </source>
</reference>
<feature type="compositionally biased region" description="Basic and acidic residues" evidence="1">
    <location>
        <begin position="91"/>
        <end position="102"/>
    </location>
</feature>
<gene>
    <name evidence="2" type="ORF">HAP48_032605</name>
</gene>
<protein>
    <recommendedName>
        <fullName evidence="3">DUF3489 domain-containing protein</fullName>
    </recommendedName>
</protein>
<evidence type="ECO:0000313" key="2">
    <source>
        <dbReference type="EMBL" id="NVI47620.1"/>
    </source>
</evidence>
<evidence type="ECO:0000256" key="1">
    <source>
        <dbReference type="SAM" id="MobiDB-lite"/>
    </source>
</evidence>
<feature type="compositionally biased region" description="Low complexity" evidence="1">
    <location>
        <begin position="103"/>
        <end position="112"/>
    </location>
</feature>
<dbReference type="RefSeq" id="WP_166208353.1">
    <property type="nucleotide sequence ID" value="NZ_CP088285.1"/>
</dbReference>
<evidence type="ECO:0008006" key="3">
    <source>
        <dbReference type="Google" id="ProtNLM"/>
    </source>
</evidence>
<feature type="compositionally biased region" description="Basic residues" evidence="1">
    <location>
        <begin position="113"/>
        <end position="132"/>
    </location>
</feature>